<name>A0A6G0TIC7_APHGL</name>
<organism evidence="1 2">
    <name type="scientific">Aphis glycines</name>
    <name type="common">Soybean aphid</name>
    <dbReference type="NCBI Taxonomy" id="307491"/>
    <lineage>
        <taxon>Eukaryota</taxon>
        <taxon>Metazoa</taxon>
        <taxon>Ecdysozoa</taxon>
        <taxon>Arthropoda</taxon>
        <taxon>Hexapoda</taxon>
        <taxon>Insecta</taxon>
        <taxon>Pterygota</taxon>
        <taxon>Neoptera</taxon>
        <taxon>Paraneoptera</taxon>
        <taxon>Hemiptera</taxon>
        <taxon>Sternorrhyncha</taxon>
        <taxon>Aphidomorpha</taxon>
        <taxon>Aphidoidea</taxon>
        <taxon>Aphididae</taxon>
        <taxon>Aphidini</taxon>
        <taxon>Aphis</taxon>
        <taxon>Aphis</taxon>
    </lineage>
</organism>
<gene>
    <name evidence="1" type="ORF">AGLY_009866</name>
</gene>
<reference evidence="1 2" key="1">
    <citation type="submission" date="2019-08" db="EMBL/GenBank/DDBJ databases">
        <title>The genome of the soybean aphid Biotype 1, its phylome, world population structure and adaptation to the North American continent.</title>
        <authorList>
            <person name="Giordano R."/>
            <person name="Donthu R.K."/>
            <person name="Hernandez A.G."/>
            <person name="Wright C.L."/>
            <person name="Zimin A.V."/>
        </authorList>
    </citation>
    <scope>NUCLEOTIDE SEQUENCE [LARGE SCALE GENOMIC DNA]</scope>
    <source>
        <tissue evidence="1">Whole aphids</tissue>
    </source>
</reference>
<sequence length="236" mass="26770">MVLILYLKLINFKIYYFFILFVLHIGQNHFPLGLVVILTHSKMLYIFLWSQYYIGICNCSFQYATPSQPNSPTRESASTLPLATILVGFVGLESTLTKDGVFLISGSQPDLLDGFTTPKNCFVWNIFRVLLWVMLITQNLHTNSQVCLANRTLSSEPFHLTQNRLLICQCCASVVELSSQCFASEGDNYTTRESLPQYIPSTSARLKKIKLAFKVLLIVLKWNHLMNNSSVIIVNS</sequence>
<proteinExistence type="predicted"/>
<dbReference type="EMBL" id="VYZN01000038">
    <property type="protein sequence ID" value="KAE9532785.1"/>
    <property type="molecule type" value="Genomic_DNA"/>
</dbReference>
<dbReference type="AlphaFoldDB" id="A0A6G0TIC7"/>
<evidence type="ECO:0000313" key="2">
    <source>
        <dbReference type="Proteomes" id="UP000475862"/>
    </source>
</evidence>
<accession>A0A6G0TIC7</accession>
<dbReference type="Proteomes" id="UP000475862">
    <property type="component" value="Unassembled WGS sequence"/>
</dbReference>
<evidence type="ECO:0000313" key="1">
    <source>
        <dbReference type="EMBL" id="KAE9532785.1"/>
    </source>
</evidence>
<comment type="caution">
    <text evidence="1">The sequence shown here is derived from an EMBL/GenBank/DDBJ whole genome shotgun (WGS) entry which is preliminary data.</text>
</comment>
<protein>
    <submittedName>
        <fullName evidence="1">Uncharacterized protein</fullName>
    </submittedName>
</protein>
<keyword evidence="2" id="KW-1185">Reference proteome</keyword>